<evidence type="ECO:0000313" key="14">
    <source>
        <dbReference type="WBParaSite" id="GPUH_0001022301-mRNA-1"/>
    </source>
</evidence>
<dbReference type="WBParaSite" id="GPUH_0001022301-mRNA-1">
    <property type="protein sequence ID" value="GPUH_0001022301-mRNA-1"/>
    <property type="gene ID" value="GPUH_0001022301"/>
</dbReference>
<dbReference type="Gene3D" id="2.60.40.1960">
    <property type="match status" value="1"/>
</dbReference>
<comment type="similarity">
    <text evidence="1 9">Belongs to the peptidase A1 family.</text>
</comment>
<feature type="domain" description="Peptidase A1" evidence="11">
    <location>
        <begin position="103"/>
        <end position="410"/>
    </location>
</feature>
<dbReference type="SUPFAM" id="SSF50630">
    <property type="entry name" value="Acid proteases"/>
    <property type="match status" value="1"/>
</dbReference>
<dbReference type="InterPro" id="IPR021109">
    <property type="entry name" value="Peptidase_aspartic_dom_sf"/>
</dbReference>
<evidence type="ECO:0000313" key="13">
    <source>
        <dbReference type="Proteomes" id="UP000271098"/>
    </source>
</evidence>
<dbReference type="PRINTS" id="PR00792">
    <property type="entry name" value="PEPSIN"/>
</dbReference>
<dbReference type="PROSITE" id="PS00018">
    <property type="entry name" value="EF_HAND_1"/>
    <property type="match status" value="1"/>
</dbReference>
<feature type="disulfide bond" evidence="8">
    <location>
        <begin position="134"/>
        <end position="141"/>
    </location>
</feature>
<dbReference type="PANTHER" id="PTHR47966:SF51">
    <property type="entry name" value="BETA-SITE APP-CLEAVING ENZYME, ISOFORM A-RELATED"/>
    <property type="match status" value="1"/>
</dbReference>
<evidence type="ECO:0000256" key="9">
    <source>
        <dbReference type="RuleBase" id="RU000454"/>
    </source>
</evidence>
<evidence type="ECO:0000256" key="8">
    <source>
        <dbReference type="PIRSR" id="PIRSR601461-2"/>
    </source>
</evidence>
<evidence type="ECO:0000313" key="12">
    <source>
        <dbReference type="EMBL" id="VDN17135.1"/>
    </source>
</evidence>
<reference evidence="14" key="1">
    <citation type="submission" date="2016-06" db="UniProtKB">
        <authorList>
            <consortium name="WormBaseParasite"/>
        </authorList>
    </citation>
    <scope>IDENTIFICATION</scope>
</reference>
<evidence type="ECO:0000256" key="3">
    <source>
        <dbReference type="ARBA" id="ARBA00022750"/>
    </source>
</evidence>
<dbReference type="FunFam" id="2.40.70.10:FF:000002">
    <property type="entry name" value="Vacuolar aspartic proteinase"/>
    <property type="match status" value="1"/>
</dbReference>
<dbReference type="EMBL" id="UYRT01077880">
    <property type="protein sequence ID" value="VDN17135.1"/>
    <property type="molecule type" value="Genomic_DNA"/>
</dbReference>
<evidence type="ECO:0000256" key="2">
    <source>
        <dbReference type="ARBA" id="ARBA00022670"/>
    </source>
</evidence>
<dbReference type="Pfam" id="PF00026">
    <property type="entry name" value="Asp"/>
    <property type="match status" value="1"/>
</dbReference>
<reference evidence="12 13" key="2">
    <citation type="submission" date="2018-11" db="EMBL/GenBank/DDBJ databases">
        <authorList>
            <consortium name="Pathogen Informatics"/>
        </authorList>
    </citation>
    <scope>NUCLEOTIDE SEQUENCE [LARGE SCALE GENOMIC DNA]</scope>
</reference>
<proteinExistence type="inferred from homology"/>
<dbReference type="PROSITE" id="PS51767">
    <property type="entry name" value="PEPTIDASE_A1"/>
    <property type="match status" value="1"/>
</dbReference>
<dbReference type="InterPro" id="IPR033121">
    <property type="entry name" value="PEPTIDASE_A1"/>
</dbReference>
<keyword evidence="6" id="KW-0325">Glycoprotein</keyword>
<dbReference type="PANTHER" id="PTHR47966">
    <property type="entry name" value="BETA-SITE APP-CLEAVING ENZYME, ISOFORM A-RELATED"/>
    <property type="match status" value="1"/>
</dbReference>
<dbReference type="InterPro" id="IPR001969">
    <property type="entry name" value="Aspartic_peptidase_AS"/>
</dbReference>
<accession>A0A183DNB9</accession>
<feature type="active site" evidence="7">
    <location>
        <position position="121"/>
    </location>
</feature>
<name>A0A183DNB9_9BILA</name>
<protein>
    <submittedName>
        <fullName evidence="14">Peptidase A1 domain-containing protein</fullName>
    </submittedName>
</protein>
<dbReference type="Gene3D" id="2.40.70.10">
    <property type="entry name" value="Acid Proteases"/>
    <property type="match status" value="2"/>
</dbReference>
<feature type="active site" evidence="7">
    <location>
        <position position="308"/>
    </location>
</feature>
<feature type="disulfide bond" evidence="8">
    <location>
        <begin position="299"/>
        <end position="303"/>
    </location>
</feature>
<feature type="region of interest" description="Disordered" evidence="10">
    <location>
        <begin position="1"/>
        <end position="25"/>
    </location>
</feature>
<sequence length="446" mass="49261">MGFITHTDADKKHNSAGDDNDDNGDIDENDVMIMLLTVPLHKHESLRSRLAKVGSLQAYGEQLQIHYQKKLLRYFDKSNSNLTGVDLQSEINEILKNYMDAQYYGEISIGTPAQNFTVVFDTGSSILWVPSVNCPLLNIACMLHNKYRATASKTYKPDGRKIQILYGKGSMEGYISLDTVCFAGICIKGQSFAEAISEPGMAFVTAKYDGILGMAFPEIPVVGLSPVFNSMVKQKLITKPVFAFWLGRNPNDEVGGEITFGGTDERRYVAPITYTPITRHGYWLFQMDSVQGKDGAIACTKGCQVVADTGTSLIVGPKSQVENIQKYIGAEYTFDGEYIVPCNKVPSLPEITIVIAGKTYLTAEGKSICLSGFMGIELPEKVGELWILGDVFIGRYYTVFDVGNEQVGFAQARDSSGKPIGKRVRTFVPLRSDQAYSSYKQSLYEQ</sequence>
<keyword evidence="3 9" id="KW-0064">Aspartyl protease</keyword>
<dbReference type="GO" id="GO:0006508">
    <property type="term" value="P:proteolysis"/>
    <property type="evidence" value="ECO:0007669"/>
    <property type="project" value="UniProtKB-KW"/>
</dbReference>
<evidence type="ECO:0000256" key="5">
    <source>
        <dbReference type="ARBA" id="ARBA00023157"/>
    </source>
</evidence>
<dbReference type="InterPro" id="IPR001461">
    <property type="entry name" value="Aspartic_peptidase_A1"/>
</dbReference>
<evidence type="ECO:0000256" key="4">
    <source>
        <dbReference type="ARBA" id="ARBA00022801"/>
    </source>
</evidence>
<dbReference type="GO" id="GO:0005764">
    <property type="term" value="C:lysosome"/>
    <property type="evidence" value="ECO:0007669"/>
    <property type="project" value="TreeGrafter"/>
</dbReference>
<dbReference type="PROSITE" id="PS00141">
    <property type="entry name" value="ASP_PROTEASE"/>
    <property type="match status" value="2"/>
</dbReference>
<feature type="disulfide bond" evidence="8">
    <location>
        <begin position="342"/>
        <end position="369"/>
    </location>
</feature>
<dbReference type="InterPro" id="IPR018247">
    <property type="entry name" value="EF_Hand_1_Ca_BS"/>
</dbReference>
<evidence type="ECO:0000259" key="11">
    <source>
        <dbReference type="PROSITE" id="PS51767"/>
    </source>
</evidence>
<dbReference type="FunFam" id="2.40.70.10:FF:000004">
    <property type="entry name" value="Pepsin A"/>
    <property type="match status" value="1"/>
</dbReference>
<keyword evidence="2 9" id="KW-0645">Protease</keyword>
<dbReference type="AlphaFoldDB" id="A0A183DNB9"/>
<organism evidence="14">
    <name type="scientific">Gongylonema pulchrum</name>
    <dbReference type="NCBI Taxonomy" id="637853"/>
    <lineage>
        <taxon>Eukaryota</taxon>
        <taxon>Metazoa</taxon>
        <taxon>Ecdysozoa</taxon>
        <taxon>Nematoda</taxon>
        <taxon>Chromadorea</taxon>
        <taxon>Rhabditida</taxon>
        <taxon>Spirurina</taxon>
        <taxon>Spiruromorpha</taxon>
        <taxon>Spiruroidea</taxon>
        <taxon>Gongylonematidae</taxon>
        <taxon>Gongylonema</taxon>
    </lineage>
</organism>
<dbReference type="Proteomes" id="UP000271098">
    <property type="component" value="Unassembled WGS sequence"/>
</dbReference>
<evidence type="ECO:0000256" key="7">
    <source>
        <dbReference type="PIRSR" id="PIRSR601461-1"/>
    </source>
</evidence>
<gene>
    <name evidence="12" type="ORF">GPUH_LOCUS10210</name>
</gene>
<keyword evidence="4 9" id="KW-0378">Hydrolase</keyword>
<evidence type="ECO:0000256" key="10">
    <source>
        <dbReference type="SAM" id="MobiDB-lite"/>
    </source>
</evidence>
<dbReference type="GO" id="GO:0004190">
    <property type="term" value="F:aspartic-type endopeptidase activity"/>
    <property type="evidence" value="ECO:0007669"/>
    <property type="project" value="UniProtKB-KW"/>
</dbReference>
<evidence type="ECO:0000256" key="1">
    <source>
        <dbReference type="ARBA" id="ARBA00007447"/>
    </source>
</evidence>
<feature type="compositionally biased region" description="Basic and acidic residues" evidence="10">
    <location>
        <begin position="7"/>
        <end position="16"/>
    </location>
</feature>
<keyword evidence="13" id="KW-1185">Reference proteome</keyword>
<evidence type="ECO:0000256" key="6">
    <source>
        <dbReference type="ARBA" id="ARBA00023180"/>
    </source>
</evidence>
<dbReference type="OrthoDB" id="771136at2759"/>
<keyword evidence="5 8" id="KW-1015">Disulfide bond</keyword>